<evidence type="ECO:0000313" key="14">
    <source>
        <dbReference type="Proteomes" id="UP001596091"/>
    </source>
</evidence>
<evidence type="ECO:0000256" key="7">
    <source>
        <dbReference type="ARBA" id="ARBA00022927"/>
    </source>
</evidence>
<dbReference type="EMBL" id="JBHSPH010000007">
    <property type="protein sequence ID" value="MFC5863922.1"/>
    <property type="molecule type" value="Genomic_DNA"/>
</dbReference>
<feature type="region of interest" description="Disordered" evidence="10">
    <location>
        <begin position="400"/>
        <end position="428"/>
    </location>
</feature>
<feature type="region of interest" description="Disordered" evidence="10">
    <location>
        <begin position="36"/>
        <end position="65"/>
    </location>
</feature>
<dbReference type="InterPro" id="IPR037682">
    <property type="entry name" value="TonB_C"/>
</dbReference>
<evidence type="ECO:0000256" key="4">
    <source>
        <dbReference type="ARBA" id="ARBA00022475"/>
    </source>
</evidence>
<feature type="region of interest" description="Disordered" evidence="10">
    <location>
        <begin position="174"/>
        <end position="253"/>
    </location>
</feature>
<feature type="domain" description="TonB C-terminal" evidence="12">
    <location>
        <begin position="326"/>
        <end position="395"/>
    </location>
</feature>
<evidence type="ECO:0000256" key="11">
    <source>
        <dbReference type="SAM" id="SignalP"/>
    </source>
</evidence>
<feature type="signal peptide" evidence="11">
    <location>
        <begin position="1"/>
        <end position="33"/>
    </location>
</feature>
<comment type="similarity">
    <text evidence="2">Belongs to the TonB family.</text>
</comment>
<keyword evidence="11" id="KW-0732">Signal</keyword>
<organism evidence="13 14">
    <name type="scientific">Acidicapsa dinghuensis</name>
    <dbReference type="NCBI Taxonomy" id="2218256"/>
    <lineage>
        <taxon>Bacteria</taxon>
        <taxon>Pseudomonadati</taxon>
        <taxon>Acidobacteriota</taxon>
        <taxon>Terriglobia</taxon>
        <taxon>Terriglobales</taxon>
        <taxon>Acidobacteriaceae</taxon>
        <taxon>Acidicapsa</taxon>
    </lineage>
</organism>
<feature type="compositionally biased region" description="Polar residues" evidence="10">
    <location>
        <begin position="241"/>
        <end position="251"/>
    </location>
</feature>
<name>A0ABW1EKU3_9BACT</name>
<evidence type="ECO:0000256" key="10">
    <source>
        <dbReference type="SAM" id="MobiDB-lite"/>
    </source>
</evidence>
<keyword evidence="9" id="KW-0472">Membrane</keyword>
<feature type="compositionally biased region" description="Low complexity" evidence="10">
    <location>
        <begin position="41"/>
        <end position="52"/>
    </location>
</feature>
<keyword evidence="14" id="KW-1185">Reference proteome</keyword>
<feature type="compositionally biased region" description="Basic and acidic residues" evidence="10">
    <location>
        <begin position="227"/>
        <end position="238"/>
    </location>
</feature>
<evidence type="ECO:0000256" key="6">
    <source>
        <dbReference type="ARBA" id="ARBA00022692"/>
    </source>
</evidence>
<dbReference type="RefSeq" id="WP_263342274.1">
    <property type="nucleotide sequence ID" value="NZ_JAGSYH010000010.1"/>
</dbReference>
<keyword evidence="4" id="KW-1003">Cell membrane</keyword>
<protein>
    <submittedName>
        <fullName evidence="13">Energy transducer TonB</fullName>
    </submittedName>
</protein>
<dbReference type="NCBIfam" id="TIGR01352">
    <property type="entry name" value="tonB_Cterm"/>
    <property type="match status" value="1"/>
</dbReference>
<accession>A0ABW1EKU3</accession>
<keyword evidence="8" id="KW-1133">Transmembrane helix</keyword>
<comment type="subcellular location">
    <subcellularLocation>
        <location evidence="1">Cell inner membrane</location>
        <topology evidence="1">Single-pass membrane protein</topology>
        <orientation evidence="1">Periplasmic side</orientation>
    </subcellularLocation>
</comment>
<evidence type="ECO:0000256" key="2">
    <source>
        <dbReference type="ARBA" id="ARBA00006555"/>
    </source>
</evidence>
<feature type="compositionally biased region" description="Polar residues" evidence="10">
    <location>
        <begin position="185"/>
        <end position="221"/>
    </location>
</feature>
<evidence type="ECO:0000259" key="12">
    <source>
        <dbReference type="Pfam" id="PF03544"/>
    </source>
</evidence>
<keyword evidence="3" id="KW-0813">Transport</keyword>
<dbReference type="Pfam" id="PF03544">
    <property type="entry name" value="TonB_C"/>
    <property type="match status" value="1"/>
</dbReference>
<evidence type="ECO:0000313" key="13">
    <source>
        <dbReference type="EMBL" id="MFC5863922.1"/>
    </source>
</evidence>
<dbReference type="PANTHER" id="PTHR33446">
    <property type="entry name" value="PROTEIN TONB-RELATED"/>
    <property type="match status" value="1"/>
</dbReference>
<gene>
    <name evidence="13" type="ORF">ACFPT7_16555</name>
</gene>
<proteinExistence type="inferred from homology"/>
<sequence>MKPASRHHSRRLRLPLALAAFSIIAANALYSTATPEPPSGAVLTSATASVAADENGKDQKSGETTEDQLKQMLVGKQLFLRGAYLGDSLSFNEHGVALGHPAVGSFTLSAIEIDKVRLTKHKVELTGARYGLHFLGALPNEDPSSAVDRVKITPKKKVLKITIDRELVVKAKKEKVAKGGKNRQEAAQQPNALPVASSETDVVTAAQPSSANTSPATSEANAAQAKPDADTEAGKDEQAADPNSQTRTTSPAHAAQVLRDALSHVLASNLDDDVKGHMPDFWQLYFKAQAARVDYRPSDPNVLRSNAVDQQAKLTTVVAPDSNEFAQANGIAGQALYRVVVGADGQPGEIAVERPIGFGLDENAVAAIRKAAFTPAQKSGKSVPEALDLAVVFRIYSKRTSGTSGDSAGEAKPAEPIKPGPYTAQEPH</sequence>
<dbReference type="Gene3D" id="3.30.1150.10">
    <property type="match status" value="1"/>
</dbReference>
<keyword evidence="6" id="KW-0812">Transmembrane</keyword>
<feature type="compositionally biased region" description="Basic and acidic residues" evidence="10">
    <location>
        <begin position="54"/>
        <end position="65"/>
    </location>
</feature>
<evidence type="ECO:0000256" key="9">
    <source>
        <dbReference type="ARBA" id="ARBA00023136"/>
    </source>
</evidence>
<dbReference type="SUPFAM" id="SSF74653">
    <property type="entry name" value="TolA/TonB C-terminal domain"/>
    <property type="match status" value="1"/>
</dbReference>
<feature type="chain" id="PRO_5045103101" evidence="11">
    <location>
        <begin position="34"/>
        <end position="428"/>
    </location>
</feature>
<evidence type="ECO:0000256" key="3">
    <source>
        <dbReference type="ARBA" id="ARBA00022448"/>
    </source>
</evidence>
<evidence type="ECO:0000256" key="5">
    <source>
        <dbReference type="ARBA" id="ARBA00022519"/>
    </source>
</evidence>
<dbReference type="InterPro" id="IPR006260">
    <property type="entry name" value="TonB/TolA_C"/>
</dbReference>
<evidence type="ECO:0000256" key="8">
    <source>
        <dbReference type="ARBA" id="ARBA00022989"/>
    </source>
</evidence>
<reference evidence="14" key="1">
    <citation type="journal article" date="2019" name="Int. J. Syst. Evol. Microbiol.">
        <title>The Global Catalogue of Microorganisms (GCM) 10K type strain sequencing project: providing services to taxonomists for standard genome sequencing and annotation.</title>
        <authorList>
            <consortium name="The Broad Institute Genomics Platform"/>
            <consortium name="The Broad Institute Genome Sequencing Center for Infectious Disease"/>
            <person name="Wu L."/>
            <person name="Ma J."/>
        </authorList>
    </citation>
    <scope>NUCLEOTIDE SEQUENCE [LARGE SCALE GENOMIC DNA]</scope>
    <source>
        <strain evidence="14">JCM 4087</strain>
    </source>
</reference>
<dbReference type="Proteomes" id="UP001596091">
    <property type="component" value="Unassembled WGS sequence"/>
</dbReference>
<dbReference type="InterPro" id="IPR051045">
    <property type="entry name" value="TonB-dependent_transducer"/>
</dbReference>
<comment type="caution">
    <text evidence="13">The sequence shown here is derived from an EMBL/GenBank/DDBJ whole genome shotgun (WGS) entry which is preliminary data.</text>
</comment>
<evidence type="ECO:0000256" key="1">
    <source>
        <dbReference type="ARBA" id="ARBA00004383"/>
    </source>
</evidence>
<keyword evidence="5" id="KW-0997">Cell inner membrane</keyword>
<keyword evidence="7" id="KW-0653">Protein transport</keyword>